<evidence type="ECO:0000313" key="3">
    <source>
        <dbReference type="Proteomes" id="UP000007089"/>
    </source>
</evidence>
<dbReference type="EMBL" id="CP001359">
    <property type="protein sequence ID" value="ACL67087.1"/>
    <property type="molecule type" value="Genomic_DNA"/>
</dbReference>
<keyword evidence="1" id="KW-0175">Coiled coil</keyword>
<feature type="coiled-coil region" evidence="1">
    <location>
        <begin position="7"/>
        <end position="34"/>
    </location>
</feature>
<dbReference type="Proteomes" id="UP000007089">
    <property type="component" value="Chromosome"/>
</dbReference>
<gene>
    <name evidence="2" type="ordered locus">A2cp1_3761</name>
</gene>
<dbReference type="HOGENOM" id="CLU_1782833_0_0_7"/>
<evidence type="ECO:0000313" key="2">
    <source>
        <dbReference type="EMBL" id="ACL67087.1"/>
    </source>
</evidence>
<name>B8J6W5_ANAD2</name>
<organism evidence="2 3">
    <name type="scientific">Anaeromyxobacter dehalogenans (strain ATCC BAA-258 / DSM 21875 / 2CP-1)</name>
    <dbReference type="NCBI Taxonomy" id="455488"/>
    <lineage>
        <taxon>Bacteria</taxon>
        <taxon>Pseudomonadati</taxon>
        <taxon>Myxococcota</taxon>
        <taxon>Myxococcia</taxon>
        <taxon>Myxococcales</taxon>
        <taxon>Cystobacterineae</taxon>
        <taxon>Anaeromyxobacteraceae</taxon>
        <taxon>Anaeromyxobacter</taxon>
    </lineage>
</organism>
<evidence type="ECO:0000256" key="1">
    <source>
        <dbReference type="SAM" id="Coils"/>
    </source>
</evidence>
<dbReference type="AlphaFoldDB" id="B8J6W5"/>
<proteinExistence type="predicted"/>
<reference evidence="2" key="1">
    <citation type="submission" date="2009-01" db="EMBL/GenBank/DDBJ databases">
        <title>Complete sequence of Anaeromyxobacter dehalogenans 2CP-1.</title>
        <authorList>
            <consortium name="US DOE Joint Genome Institute"/>
            <person name="Lucas S."/>
            <person name="Copeland A."/>
            <person name="Lapidus A."/>
            <person name="Glavina del Rio T."/>
            <person name="Dalin E."/>
            <person name="Tice H."/>
            <person name="Bruce D."/>
            <person name="Goodwin L."/>
            <person name="Pitluck S."/>
            <person name="Saunders E."/>
            <person name="Brettin T."/>
            <person name="Detter J.C."/>
            <person name="Han C."/>
            <person name="Larimer F."/>
            <person name="Land M."/>
            <person name="Hauser L."/>
            <person name="Kyrpides N."/>
            <person name="Ovchinnikova G."/>
            <person name="Beliaev A.S."/>
            <person name="Richardson P."/>
        </authorList>
    </citation>
    <scope>NUCLEOTIDE SEQUENCE</scope>
    <source>
        <strain evidence="2">2CP-1</strain>
    </source>
</reference>
<keyword evidence="3" id="KW-1185">Reference proteome</keyword>
<accession>B8J6W5</accession>
<dbReference type="KEGG" id="acp:A2cp1_3761"/>
<protein>
    <submittedName>
        <fullName evidence="2">Uncharacterized protein</fullName>
    </submittedName>
</protein>
<sequence length="145" mass="16011">MGRREQVIELSMQIAKARDEVARLERQLDALLHGEDRAQEPAVVSKELPALSARDVEVLYHPSRAFGGGAAREVSVATQIVKLLDEHPDETFSPSTIARALGLPRAGSAVRVALHRLRQDGSILSHGRGEFCSRQHQCEVVMKRN</sequence>